<sequence length="488" mass="51874">MIWNWLVENTSQPGNSTNVFHSPKAQQADLEPPIPLTKSTVRATAMTLSPREAVQRMNEHAPPLVPLLRRATISTTRPPTPPTVLAPSPAAVKSMSPDSPRCITLLRLPSNAAPLLVSPRTVDPAPPPNPMDLMPSLRHSPRVAPPGALLTTPRSRRPMGTPEGGTVGSPHHPAIRHSPRSPAAPTLADVAAAEWVRAKGRQLPSLTHRESWEGRVGFEDQLRPKAPRRSITPSKLRWLSAESAIWAQHRQTLQAQYEKAELSECTFHPQISINSAMMFGGTQHLITLPTFRACVQVDRHHTGASPPASPSVRPSPRPSRGDGSRPPGGVPWSTGPGRRVEPLQDEPPRGRLSEPHNRDTGRSRSAPGRPRNMFLASELLTPSVAARHSPAAAQGPQASAAPSPQGQLPAILSQLPPAFTNSLLGALTAYAQAVQASPNSAATQASLQTLSPLIRAVLAQQPAAPTTSSNPPAGGRQGADGAATGRPF</sequence>
<feature type="compositionally biased region" description="Low complexity" evidence="1">
    <location>
        <begin position="389"/>
        <end position="409"/>
    </location>
</feature>
<accession>A0ABQ8UIR8</accession>
<reference evidence="2" key="1">
    <citation type="journal article" date="2022" name="bioRxiv">
        <title>Genomics of Preaxostyla Flagellates Illuminates Evolutionary Transitions and the Path Towards Mitochondrial Loss.</title>
        <authorList>
            <person name="Novak L.V.F."/>
            <person name="Treitli S.C."/>
            <person name="Pyrih J."/>
            <person name="Halakuc P."/>
            <person name="Pipaliya S.V."/>
            <person name="Vacek V."/>
            <person name="Brzon O."/>
            <person name="Soukal P."/>
            <person name="Eme L."/>
            <person name="Dacks J.B."/>
            <person name="Karnkowska A."/>
            <person name="Elias M."/>
            <person name="Hampl V."/>
        </authorList>
    </citation>
    <scope>NUCLEOTIDE SEQUENCE</scope>
    <source>
        <strain evidence="2">RCP-MX</strain>
    </source>
</reference>
<gene>
    <name evidence="2" type="ORF">PAPYR_4916</name>
</gene>
<feature type="compositionally biased region" description="Low complexity" evidence="1">
    <location>
        <begin position="462"/>
        <end position="473"/>
    </location>
</feature>
<dbReference type="Proteomes" id="UP001141327">
    <property type="component" value="Unassembled WGS sequence"/>
</dbReference>
<feature type="region of interest" description="Disordered" evidence="1">
    <location>
        <begin position="147"/>
        <end position="182"/>
    </location>
</feature>
<comment type="caution">
    <text evidence="2">The sequence shown here is derived from an EMBL/GenBank/DDBJ whole genome shotgun (WGS) entry which is preliminary data.</text>
</comment>
<evidence type="ECO:0000313" key="2">
    <source>
        <dbReference type="EMBL" id="KAJ4459119.1"/>
    </source>
</evidence>
<protein>
    <submittedName>
        <fullName evidence="2">Uncharacterized protein</fullName>
    </submittedName>
</protein>
<keyword evidence="3" id="KW-1185">Reference proteome</keyword>
<name>A0ABQ8UIR8_9EUKA</name>
<feature type="compositionally biased region" description="Pro residues" evidence="1">
    <location>
        <begin position="307"/>
        <end position="317"/>
    </location>
</feature>
<evidence type="ECO:0000313" key="3">
    <source>
        <dbReference type="Proteomes" id="UP001141327"/>
    </source>
</evidence>
<feature type="region of interest" description="Disordered" evidence="1">
    <location>
        <begin position="300"/>
        <end position="371"/>
    </location>
</feature>
<feature type="region of interest" description="Disordered" evidence="1">
    <location>
        <begin position="386"/>
        <end position="409"/>
    </location>
</feature>
<feature type="region of interest" description="Disordered" evidence="1">
    <location>
        <begin position="74"/>
        <end position="96"/>
    </location>
</feature>
<feature type="region of interest" description="Disordered" evidence="1">
    <location>
        <begin position="460"/>
        <end position="488"/>
    </location>
</feature>
<dbReference type="EMBL" id="JAPMOS010000022">
    <property type="protein sequence ID" value="KAJ4459119.1"/>
    <property type="molecule type" value="Genomic_DNA"/>
</dbReference>
<organism evidence="2 3">
    <name type="scientific">Paratrimastix pyriformis</name>
    <dbReference type="NCBI Taxonomy" id="342808"/>
    <lineage>
        <taxon>Eukaryota</taxon>
        <taxon>Metamonada</taxon>
        <taxon>Preaxostyla</taxon>
        <taxon>Paratrimastigidae</taxon>
        <taxon>Paratrimastix</taxon>
    </lineage>
</organism>
<proteinExistence type="predicted"/>
<evidence type="ECO:0000256" key="1">
    <source>
        <dbReference type="SAM" id="MobiDB-lite"/>
    </source>
</evidence>
<feature type="compositionally biased region" description="Basic and acidic residues" evidence="1">
    <location>
        <begin position="338"/>
        <end position="362"/>
    </location>
</feature>